<dbReference type="OrthoDB" id="9790331at2"/>
<proteinExistence type="predicted"/>
<dbReference type="PANTHER" id="PTHR42815:SF2">
    <property type="entry name" value="FAD-BINDING, PUTATIVE (AFU_ORTHOLOGUE AFUA_6G07600)-RELATED"/>
    <property type="match status" value="1"/>
</dbReference>
<evidence type="ECO:0000259" key="1">
    <source>
        <dbReference type="Pfam" id="PF01243"/>
    </source>
</evidence>
<dbReference type="InterPro" id="IPR011576">
    <property type="entry name" value="Pyridox_Oxase_N"/>
</dbReference>
<dbReference type="Gene3D" id="2.30.110.10">
    <property type="entry name" value="Electron Transport, Fmn-binding Protein, Chain A"/>
    <property type="match status" value="1"/>
</dbReference>
<dbReference type="EMBL" id="SACP01000011">
    <property type="protein sequence ID" value="RVU17783.1"/>
    <property type="molecule type" value="Genomic_DNA"/>
</dbReference>
<dbReference type="Pfam" id="PF01243">
    <property type="entry name" value="PNPOx_N"/>
    <property type="match status" value="1"/>
</dbReference>
<feature type="domain" description="Pyridoxamine 5'-phosphate oxidase N-terminal" evidence="1">
    <location>
        <begin position="38"/>
        <end position="134"/>
    </location>
</feature>
<dbReference type="AlphaFoldDB" id="A0A437P698"/>
<dbReference type="InterPro" id="IPR012349">
    <property type="entry name" value="Split_barrel_FMN-bd"/>
</dbReference>
<dbReference type="PANTHER" id="PTHR42815">
    <property type="entry name" value="FAD-BINDING, PUTATIVE (AFU_ORTHOLOGUE AFUA_6G07600)-RELATED"/>
    <property type="match status" value="1"/>
</dbReference>
<reference evidence="2 3" key="1">
    <citation type="submission" date="2019-01" db="EMBL/GenBank/DDBJ databases">
        <authorList>
            <person name="Chen W.-M."/>
        </authorList>
    </citation>
    <scope>NUCLEOTIDE SEQUENCE [LARGE SCALE GENOMIC DNA]</scope>
    <source>
        <strain evidence="2 3">TER-1</strain>
    </source>
</reference>
<protein>
    <submittedName>
        <fullName evidence="2">Pyridoxamine 5'-phosphate oxidase family protein</fullName>
    </submittedName>
</protein>
<name>A0A437P698_9HYPH</name>
<sequence length="217" mass="24071">MASLYSEAHRDLQAAFGTTRLAERLDADHVHDTILDDERAFIEGRDMLFLSTVDPDGNPTVSYKGGAPGFMRVTGPATLVFPGYDGNGMFYSAGNIAGQNRVGLLFIDFETPHRLRLQGTAHLDRDAALLAGMPGAQYLVRVEVAKVWVNCPRYVHTYRKVHDSRYVPEAGREAPLALWKRLDLVQDVLPEDEVRRAKAEGVLDPADYTARVMRGEG</sequence>
<dbReference type="RefSeq" id="WP_127729615.1">
    <property type="nucleotide sequence ID" value="NZ_SACP01000011.1"/>
</dbReference>
<organism evidence="2 3">
    <name type="scientific">Methylobacterium oryzihabitans</name>
    <dbReference type="NCBI Taxonomy" id="2499852"/>
    <lineage>
        <taxon>Bacteria</taxon>
        <taxon>Pseudomonadati</taxon>
        <taxon>Pseudomonadota</taxon>
        <taxon>Alphaproteobacteria</taxon>
        <taxon>Hyphomicrobiales</taxon>
        <taxon>Methylobacteriaceae</taxon>
        <taxon>Methylobacterium</taxon>
    </lineage>
</organism>
<dbReference type="SUPFAM" id="SSF50475">
    <property type="entry name" value="FMN-binding split barrel"/>
    <property type="match status" value="1"/>
</dbReference>
<evidence type="ECO:0000313" key="3">
    <source>
        <dbReference type="Proteomes" id="UP000286997"/>
    </source>
</evidence>
<gene>
    <name evidence="2" type="ORF">EOE48_12940</name>
</gene>
<evidence type="ECO:0000313" key="2">
    <source>
        <dbReference type="EMBL" id="RVU17783.1"/>
    </source>
</evidence>
<comment type="caution">
    <text evidence="2">The sequence shown here is derived from an EMBL/GenBank/DDBJ whole genome shotgun (WGS) entry which is preliminary data.</text>
</comment>
<keyword evidence="3" id="KW-1185">Reference proteome</keyword>
<dbReference type="Proteomes" id="UP000286997">
    <property type="component" value="Unassembled WGS sequence"/>
</dbReference>
<accession>A0A437P698</accession>